<dbReference type="Gene3D" id="2.160.10.20">
    <property type="entry name" value="Insect antifreeze protein"/>
    <property type="match status" value="1"/>
</dbReference>
<evidence type="ECO:0000256" key="2">
    <source>
        <dbReference type="ARBA" id="ARBA00022844"/>
    </source>
</evidence>
<proteinExistence type="predicted"/>
<dbReference type="Pfam" id="PF12708">
    <property type="entry name" value="Pect-lyase_RHGA_epim"/>
    <property type="match status" value="1"/>
</dbReference>
<reference evidence="5" key="1">
    <citation type="submission" date="2017-06" db="EMBL/GenBank/DDBJ databases">
        <title>Novel phages from South African skin metaviromes.</title>
        <authorList>
            <person name="van Zyl L.J."/>
            <person name="Abrahams Y."/>
            <person name="Stander E.A."/>
            <person name="Kirby B.M."/>
            <person name="Clavaud C."/>
            <person name="Farcet C."/>
            <person name="Breton L."/>
            <person name="Trindade M.I."/>
        </authorList>
    </citation>
    <scope>NUCLEOTIDE SEQUENCE</scope>
</reference>
<evidence type="ECO:0000256" key="1">
    <source>
        <dbReference type="ARBA" id="ARBA00004328"/>
    </source>
</evidence>
<dbReference type="SUPFAM" id="SSF51126">
    <property type="entry name" value="Pectin lyase-like"/>
    <property type="match status" value="1"/>
</dbReference>
<dbReference type="InterPro" id="IPR021865">
    <property type="entry name" value="Peptidase_G2"/>
</dbReference>
<dbReference type="InterPro" id="IPR006626">
    <property type="entry name" value="PbH1"/>
</dbReference>
<evidence type="ECO:0000259" key="4">
    <source>
        <dbReference type="Pfam" id="PF12708"/>
    </source>
</evidence>
<dbReference type="Gene3D" id="2.40.300.10">
    <property type="entry name" value="Head decoration protein D"/>
    <property type="match status" value="1"/>
</dbReference>
<dbReference type="SMART" id="SM00710">
    <property type="entry name" value="PbH1"/>
    <property type="match status" value="7"/>
</dbReference>
<protein>
    <submittedName>
        <fullName evidence="5">Putative pre-neck appendage</fullName>
    </submittedName>
</protein>
<sequence length="873" mass="95797">MQLFTMPVELGQEFRKVTIINFRDIVFEINKGKVALNDHKNKDKVAHKSKQISHFDKDLETILINFKKRLESHIIGANGDGIAELTDSRVSRDGKRFNIFNDRIDYEFQQTEKLFEQKYKEVYGLATRLRNVNDFGADPTGEKDSTEAFEKAFENGGYHVHMTEGTYKVRGIKLPSNSILSGEGKGVTTIKMNDDAPQENIVITNRDVDGTAKNITVKDFSINGNKFRQEGTLKAAGGSRSSNLRYAGVTNGYIYNIESYDALLHGIDVTYASDDYFYEGDNVRVEEQLESNFIHIDNCETYGFGDDGITTHHSKFLNITNNYSHHPTGGGNNNGIEIDDGSRYVMLSGNTTKQNFGGLEIKAHGTATAPSGVFVNNHLSIEDTRSYNVRHIGHHRAATDVKSKSAHDVVLNNITSIYPYANNTYENVTPRALVISAYDGVVCNNVTCIGDGRFQAGQPAIAVQFMSQNIVISNVNITGFKNAMADMKVFGGNNGGNKIKFANVNIHDSSVNIGIAGGAGVEGFGIYNANLTGSGKGNGIELYNHYAEIVGVDAVNYEYAADIAGNKYEVVPTYMNGGASIASTGGGAISERSVVLASSNGTFAYDKNSFVIASNMGSEAYGSRSGVINSSNSRTKKDGFAQTIMNSRSVESLGNYHFQMGYGEDEKPKASNTKIDISAFSGNVRTAGYLKSGQDIGDIGEYFESKNGEKIENGYIVTLEGRYIRKAGPDDEPVGIVSGTAALVMGDQLFHHKSKYKKDEFGVVIKSVQMVENVDDEGNIHRELVELPVVNEDYDNQNEEDYIPRSQRDEWCVVGINGQIYTRIDETVENGDKITAMRGIGTKDNANGYYYVEEITTPYDAEKGYGVALVFVK</sequence>
<keyword evidence="2" id="KW-0946">Virion</keyword>
<dbReference type="InterPro" id="IPR011050">
    <property type="entry name" value="Pectin_lyase_fold/virulence"/>
</dbReference>
<feature type="domain" description="Rhamnogalacturonase A/B/Epimerase-like pectate lyase" evidence="4">
    <location>
        <begin position="130"/>
        <end position="358"/>
    </location>
</feature>
<dbReference type="GO" id="GO:0019058">
    <property type="term" value="P:viral life cycle"/>
    <property type="evidence" value="ECO:0007669"/>
    <property type="project" value="UniProtKB-ARBA"/>
</dbReference>
<evidence type="ECO:0000313" key="5">
    <source>
        <dbReference type="EMBL" id="ASN69260.1"/>
    </source>
</evidence>
<dbReference type="GO" id="GO:0051701">
    <property type="term" value="P:biological process involved in interaction with host"/>
    <property type="evidence" value="ECO:0007669"/>
    <property type="project" value="UniProtKB-ARBA"/>
</dbReference>
<dbReference type="Gene3D" id="2.160.20.10">
    <property type="entry name" value="Single-stranded right-handed beta-helix, Pectin lyase-like"/>
    <property type="match status" value="1"/>
</dbReference>
<comment type="subcellular location">
    <subcellularLocation>
        <location evidence="1">Virion</location>
    </subcellularLocation>
</comment>
<name>A0A2H4J2D7_9CAUD</name>
<feature type="domain" description="Peptidase G2 IMC autoproteolytic cleavage" evidence="3">
    <location>
        <begin position="643"/>
        <end position="873"/>
    </location>
</feature>
<dbReference type="GO" id="GO:0044423">
    <property type="term" value="C:virion component"/>
    <property type="evidence" value="ECO:0007669"/>
    <property type="project" value="UniProtKB-KW"/>
</dbReference>
<dbReference type="InterPro" id="IPR012334">
    <property type="entry name" value="Pectin_lyas_fold"/>
</dbReference>
<dbReference type="EMBL" id="MF417888">
    <property type="protein sequence ID" value="ASN69260.1"/>
    <property type="molecule type" value="Genomic_DNA"/>
</dbReference>
<accession>A0A2H4J2D7</accession>
<dbReference type="InterPro" id="IPR024535">
    <property type="entry name" value="RHGA/B-epi-like_pectate_lyase"/>
</dbReference>
<evidence type="ECO:0000259" key="3">
    <source>
        <dbReference type="Pfam" id="PF11962"/>
    </source>
</evidence>
<organism evidence="5">
    <name type="scientific">uncultured Caudovirales phage</name>
    <dbReference type="NCBI Taxonomy" id="2100421"/>
    <lineage>
        <taxon>Viruses</taxon>
        <taxon>Duplodnaviria</taxon>
        <taxon>Heunggongvirae</taxon>
        <taxon>Uroviricota</taxon>
        <taxon>Caudoviricetes</taxon>
        <taxon>Peduoviridae</taxon>
        <taxon>Maltschvirus</taxon>
        <taxon>Maltschvirus maltsch</taxon>
    </lineage>
</organism>
<dbReference type="Pfam" id="PF11962">
    <property type="entry name" value="Peptidase_G2"/>
    <property type="match status" value="1"/>
</dbReference>
<gene>
    <name evidence="5" type="ORF">9S3_8</name>
</gene>
<dbReference type="Gene3D" id="4.10.80.40">
    <property type="entry name" value="succinate dehydrogenase protein domain"/>
    <property type="match status" value="1"/>
</dbReference>